<evidence type="ECO:0000313" key="1">
    <source>
        <dbReference type="EMBL" id="KAI8528209.1"/>
    </source>
</evidence>
<comment type="caution">
    <text evidence="1">The sequence shown here is derived from an EMBL/GenBank/DDBJ whole genome shotgun (WGS) entry which is preliminary data.</text>
</comment>
<accession>A0ACC0LHT6</accession>
<name>A0ACC0LHT6_RHOML</name>
<protein>
    <submittedName>
        <fullName evidence="1">Uncharacterized protein</fullName>
    </submittedName>
</protein>
<proteinExistence type="predicted"/>
<sequence length="91" mass="9967">MPPYLNSDNPLAVNHCEFPGKNGGDSTSLKTILLHPLGCFSRIRNVCKYSATESIYIVLLHCLSARIIPLDANNWVQPIVNASAQSQDVKS</sequence>
<dbReference type="EMBL" id="CM046399">
    <property type="protein sequence ID" value="KAI8528209.1"/>
    <property type="molecule type" value="Genomic_DNA"/>
</dbReference>
<dbReference type="Proteomes" id="UP001062846">
    <property type="component" value="Chromosome 12"/>
</dbReference>
<gene>
    <name evidence="1" type="ORF">RHMOL_Rhmol12G0132800</name>
</gene>
<keyword evidence="2" id="KW-1185">Reference proteome</keyword>
<evidence type="ECO:0000313" key="2">
    <source>
        <dbReference type="Proteomes" id="UP001062846"/>
    </source>
</evidence>
<organism evidence="1 2">
    <name type="scientific">Rhododendron molle</name>
    <name type="common">Chinese azalea</name>
    <name type="synonym">Azalea mollis</name>
    <dbReference type="NCBI Taxonomy" id="49168"/>
    <lineage>
        <taxon>Eukaryota</taxon>
        <taxon>Viridiplantae</taxon>
        <taxon>Streptophyta</taxon>
        <taxon>Embryophyta</taxon>
        <taxon>Tracheophyta</taxon>
        <taxon>Spermatophyta</taxon>
        <taxon>Magnoliopsida</taxon>
        <taxon>eudicotyledons</taxon>
        <taxon>Gunneridae</taxon>
        <taxon>Pentapetalae</taxon>
        <taxon>asterids</taxon>
        <taxon>Ericales</taxon>
        <taxon>Ericaceae</taxon>
        <taxon>Ericoideae</taxon>
        <taxon>Rhodoreae</taxon>
        <taxon>Rhododendron</taxon>
    </lineage>
</organism>
<reference evidence="1" key="1">
    <citation type="submission" date="2022-02" db="EMBL/GenBank/DDBJ databases">
        <title>Plant Genome Project.</title>
        <authorList>
            <person name="Zhang R.-G."/>
        </authorList>
    </citation>
    <scope>NUCLEOTIDE SEQUENCE</scope>
    <source>
        <strain evidence="1">AT1</strain>
    </source>
</reference>